<feature type="signal peptide" evidence="3">
    <location>
        <begin position="1"/>
        <end position="25"/>
    </location>
</feature>
<sequence length="492" mass="51857">MNASLHRRAFTLSALVLALALSGCAAVPPGTQLPTLQARHDGALPAAAGRNLSPDAAGRPWWRDLRDPALDALVAQAEARNLDLQAALATVREARARAGAVQAEARPQGSLGVQAQATRPALTEVDPYRQGLPRPPEQRLVTLGQVLSWEIDLFGRAGTAQAAAERDADAAAADARGAQALVQAEVVSRYVALRHAQQARQLAAEQQAVAERRLAQLQARARAGLADPREADAATAELAQLRAAQAGWAAQASVDWAALAVLVGESPARPGAALQALQASAPLPDVPDDATLTVPADLLARRPDVARADALLRAGLGQQVLAERAYLPRLSLAATLGLQQTTGNLGQANALRYAAGPMLQWDWLDSGRRAAQTAAAKAGNERAWAQFEKTVLTALAEGETALRGWQAQWQAWQQAQAALQAADQALRYTQRREALGLEPAATALASRQQQLTAAQQQLDQQARTLGAYAQVQLALAAWQPPLSSLSPLPPSP</sequence>
<protein>
    <submittedName>
        <fullName evidence="4">TolC family protein</fullName>
    </submittedName>
</protein>
<evidence type="ECO:0000313" key="5">
    <source>
        <dbReference type="Proteomes" id="UP001606302"/>
    </source>
</evidence>
<dbReference type="Proteomes" id="UP001606302">
    <property type="component" value="Unassembled WGS sequence"/>
</dbReference>
<keyword evidence="5" id="KW-1185">Reference proteome</keyword>
<comment type="similarity">
    <text evidence="1">Belongs to the outer membrane factor (OMF) (TC 1.B.17) family.</text>
</comment>
<feature type="chain" id="PRO_5047384951" evidence="3">
    <location>
        <begin position="26"/>
        <end position="492"/>
    </location>
</feature>
<dbReference type="SUPFAM" id="SSF56954">
    <property type="entry name" value="Outer membrane efflux proteins (OEP)"/>
    <property type="match status" value="1"/>
</dbReference>
<dbReference type="PANTHER" id="PTHR30203">
    <property type="entry name" value="OUTER MEMBRANE CATION EFFLUX PROTEIN"/>
    <property type="match status" value="1"/>
</dbReference>
<reference evidence="4 5" key="1">
    <citation type="submission" date="2024-08" db="EMBL/GenBank/DDBJ databases">
        <authorList>
            <person name="Lu H."/>
        </authorList>
    </citation>
    <scope>NUCLEOTIDE SEQUENCE [LARGE SCALE GENOMIC DNA]</scope>
    <source>
        <strain evidence="4 5">DXS20W</strain>
    </source>
</reference>
<accession>A0ABW7GIX6</accession>
<dbReference type="InterPro" id="IPR003423">
    <property type="entry name" value="OMP_efflux"/>
</dbReference>
<comment type="caution">
    <text evidence="4">The sequence shown here is derived from an EMBL/GenBank/DDBJ whole genome shotgun (WGS) entry which is preliminary data.</text>
</comment>
<proteinExistence type="inferred from homology"/>
<dbReference type="InterPro" id="IPR010131">
    <property type="entry name" value="MdtP/NodT-like"/>
</dbReference>
<dbReference type="EMBL" id="JBIGHX010000003">
    <property type="protein sequence ID" value="MFG6461894.1"/>
    <property type="molecule type" value="Genomic_DNA"/>
</dbReference>
<dbReference type="PANTHER" id="PTHR30203:SF32">
    <property type="entry name" value="CATION EFFLUX SYSTEM PROTEIN CUSC"/>
    <property type="match status" value="1"/>
</dbReference>
<evidence type="ECO:0000256" key="3">
    <source>
        <dbReference type="SAM" id="SignalP"/>
    </source>
</evidence>
<dbReference type="RefSeq" id="WP_394510751.1">
    <property type="nucleotide sequence ID" value="NZ_JBIGHX010000003.1"/>
</dbReference>
<feature type="region of interest" description="Disordered" evidence="2">
    <location>
        <begin position="107"/>
        <end position="136"/>
    </location>
</feature>
<gene>
    <name evidence="4" type="ORF">ACG04Q_09955</name>
</gene>
<evidence type="ECO:0000313" key="4">
    <source>
        <dbReference type="EMBL" id="MFG6461894.1"/>
    </source>
</evidence>
<organism evidence="4 5">
    <name type="scientific">Pelomonas lactea</name>
    <dbReference type="NCBI Taxonomy" id="3299030"/>
    <lineage>
        <taxon>Bacteria</taxon>
        <taxon>Pseudomonadati</taxon>
        <taxon>Pseudomonadota</taxon>
        <taxon>Betaproteobacteria</taxon>
        <taxon>Burkholderiales</taxon>
        <taxon>Sphaerotilaceae</taxon>
        <taxon>Roseateles</taxon>
    </lineage>
</organism>
<name>A0ABW7GIX6_9BURK</name>
<dbReference type="Gene3D" id="2.20.200.10">
    <property type="entry name" value="Outer membrane efflux proteins (OEP)"/>
    <property type="match status" value="1"/>
</dbReference>
<evidence type="ECO:0000256" key="1">
    <source>
        <dbReference type="ARBA" id="ARBA00007613"/>
    </source>
</evidence>
<dbReference type="Pfam" id="PF02321">
    <property type="entry name" value="OEP"/>
    <property type="match status" value="2"/>
</dbReference>
<keyword evidence="3" id="KW-0732">Signal</keyword>
<dbReference type="PROSITE" id="PS51257">
    <property type="entry name" value="PROKAR_LIPOPROTEIN"/>
    <property type="match status" value="1"/>
</dbReference>
<dbReference type="Gene3D" id="1.20.1600.10">
    <property type="entry name" value="Outer membrane efflux proteins (OEP)"/>
    <property type="match status" value="1"/>
</dbReference>
<evidence type="ECO:0000256" key="2">
    <source>
        <dbReference type="SAM" id="MobiDB-lite"/>
    </source>
</evidence>